<evidence type="ECO:0000313" key="1">
    <source>
        <dbReference type="EMBL" id="GAF72782.1"/>
    </source>
</evidence>
<reference evidence="1" key="1">
    <citation type="journal article" date="2014" name="Front. Microbiol.">
        <title>High frequency of phylogenetically diverse reductive dehalogenase-homologous genes in deep subseafloor sedimentary metagenomes.</title>
        <authorList>
            <person name="Kawai M."/>
            <person name="Futagami T."/>
            <person name="Toyoda A."/>
            <person name="Takaki Y."/>
            <person name="Nishi S."/>
            <person name="Hori S."/>
            <person name="Arai W."/>
            <person name="Tsubouchi T."/>
            <person name="Morono Y."/>
            <person name="Uchiyama I."/>
            <person name="Ito T."/>
            <person name="Fujiyama A."/>
            <person name="Inagaki F."/>
            <person name="Takami H."/>
        </authorList>
    </citation>
    <scope>NUCLEOTIDE SEQUENCE</scope>
    <source>
        <strain evidence="1">Expedition CK06-06</strain>
    </source>
</reference>
<gene>
    <name evidence="1" type="ORF">S01H1_10579</name>
</gene>
<protein>
    <submittedName>
        <fullName evidence="1">Uncharacterized protein</fullName>
    </submittedName>
</protein>
<proteinExistence type="predicted"/>
<dbReference type="EMBL" id="BARS01005398">
    <property type="protein sequence ID" value="GAF72782.1"/>
    <property type="molecule type" value="Genomic_DNA"/>
</dbReference>
<comment type="caution">
    <text evidence="1">The sequence shown here is derived from an EMBL/GenBank/DDBJ whole genome shotgun (WGS) entry which is preliminary data.</text>
</comment>
<name>X0SA20_9ZZZZ</name>
<organism evidence="1">
    <name type="scientific">marine sediment metagenome</name>
    <dbReference type="NCBI Taxonomy" id="412755"/>
    <lineage>
        <taxon>unclassified sequences</taxon>
        <taxon>metagenomes</taxon>
        <taxon>ecological metagenomes</taxon>
    </lineage>
</organism>
<dbReference type="AlphaFoldDB" id="X0SA20"/>
<accession>X0SA20</accession>
<sequence>MKLILAAIAIILLIFFTVPFVFAPGEFVEIKTEDWGVVHTIDSCHAGKYSYRCDVKTNVYHFKEIDITDFPDNSLAVGDKIFRQDDVYENKIEIYYCKNKMCSPHGYCNEYSPCWDEKI</sequence>